<dbReference type="PANTHER" id="PTHR48050:SF13">
    <property type="entry name" value="STEROL 3-BETA-GLUCOSYLTRANSFERASE UGT80A2"/>
    <property type="match status" value="1"/>
</dbReference>
<dbReference type="InterPro" id="IPR010610">
    <property type="entry name" value="EryCIII-like_C"/>
</dbReference>
<evidence type="ECO:0000256" key="1">
    <source>
        <dbReference type="ARBA" id="ARBA00022679"/>
    </source>
</evidence>
<dbReference type="Pfam" id="PF03033">
    <property type="entry name" value="Glyco_transf_28"/>
    <property type="match status" value="2"/>
</dbReference>
<sequence>MAIGDLPPLSDTPAALAVHSASGRIEIHIHDADAIEVPVFAKEDATSTETLSMPPMNVCIMIVGTRGDVQPFIGIAKRLQADGHRVRLATHDVYRDYVVQENGLEFYPLGGDPKELAAYMVKTGGHMIPLKYDVLTKDTPRNIHMLEEILYSTWPAVTAADPTGSDRDRPIFRAHAIISNPVTYGHIHVAEKLGVPLHIMFPQPWVPTQEFPHPLSNLPYKGKREKRNYMSYNLVDLLMWQGTEGMVNRFRVDVLGLRKIRKGDHGRSLVLDWKIPHSFMWSEHLVPSPPDWDPTLYDVIGTVTAESPTKVTPYTPSVEFQAFLESGAAPIFVGFGSMVIPDAAATTQTIIEAAAAAHARVVIQSSWSDMTHGGKVTIPDNVFILGNCPHDWLMPKMAAVVHHGGAGTTAAGLFAGKPTFIVPFFGDQPFWGWAVERAGVGVHPCPVTELTVATLQHAFEAMLSPEMRAKAQEMQRKMLAEDGVENAVQSFYRHLPRDAMTCTFTPEHIATKWLEQDKVQVCDACAYVLQARADQAILDYHYKEYGIVGPSCGLEGASQGTGALLHELGGAVKGIVSEPARGFKEHGMKGGAIGVAKGLGGLVLRPLQGVALFADHIAVGHYNLWHKKDVQKKQCRFDGRHLFQREESDIKSHSSMVAVSLTSDEKDQVTKALHAHDGPDSTSAADAAVQKEHELTVVHHTASMASTASTDSDESDADDVEVGVTVTDIRVDEDGHVHIDNQVDGDADTTPAKLVHDASLPDDGWEDFAIPINLNIAMLAVGTPHAIETFVAVAKSLAWDGHRVRVAAPAQYQTLVESYALEFVPLAGNPATAQDLMRALANPPMDGQVNPWNDLPAFFDSCWHAVKSDGFRADAIIAHPGTIVHVHVAERLGVPLHLLSAHPASPTKDLPHPLISTMRHPDRWSAWLSYAAVDSFIWRFTQDDINRFRVGKLTLPGWYPQLPPAWSTWQIPITYCWSNYLLSKRDDWGPEVDVVGFVQLPSLSAQDAFAPPADVAAFFADAVKPTIYLALDSMPVDELIPLLDTVLATHTTFQIAVHRADDTFLPFFPIDRVAILDGRVPVEWLFGQCHGIVHQGRNPNVLAFLHDPKPSVVVPHTGMQRFWAKRLHELHESHHATPPIHYTEVAANAAALGDILASVVAIPAAPKHFADAIAQETKQAVRRAVTSFYKHLPLDAMTCDVLPTKVARLFDADRNLKLSYEVDYVLQQSHGRVGDYTMYTPMHYSLQHGPKVATASQARGMDTKSHKRATGGLFGLKKKKTATVDPLVKGERAPSLAVDMSAFWKTPRDEQVLRQRINAAYDGFRAGAAQHP</sequence>
<dbReference type="Proteomes" id="UP000332933">
    <property type="component" value="Unassembled WGS sequence"/>
</dbReference>
<evidence type="ECO:0000313" key="5">
    <source>
        <dbReference type="EMBL" id="VFT92076.1"/>
    </source>
</evidence>
<dbReference type="InterPro" id="IPR050426">
    <property type="entry name" value="Glycosyltransferase_28"/>
</dbReference>
<dbReference type="GO" id="GO:0005975">
    <property type="term" value="P:carbohydrate metabolic process"/>
    <property type="evidence" value="ECO:0007669"/>
    <property type="project" value="InterPro"/>
</dbReference>
<dbReference type="FunFam" id="3.40.50.2000:FF:000163">
    <property type="entry name" value="Sterol 3-beta-glucosyltransferase"/>
    <property type="match status" value="1"/>
</dbReference>
<keyword evidence="1" id="KW-0808">Transferase</keyword>
<dbReference type="EMBL" id="VJMH01005645">
    <property type="protein sequence ID" value="KAF0693768.1"/>
    <property type="molecule type" value="Genomic_DNA"/>
</dbReference>
<feature type="domain" description="Glycosyltransferase family 28 N-terminal" evidence="2">
    <location>
        <begin position="59"/>
        <end position="211"/>
    </location>
</feature>
<keyword evidence="6" id="KW-1185">Reference proteome</keyword>
<name>A0A485L2S6_9STRA</name>
<dbReference type="PANTHER" id="PTHR48050">
    <property type="entry name" value="STEROL 3-BETA-GLUCOSYLTRANSFERASE"/>
    <property type="match status" value="1"/>
</dbReference>
<dbReference type="Gene3D" id="3.40.50.2000">
    <property type="entry name" value="Glycogen Phosphorylase B"/>
    <property type="match status" value="4"/>
</dbReference>
<dbReference type="InterPro" id="IPR004276">
    <property type="entry name" value="GlycoTrans_28_N"/>
</dbReference>
<evidence type="ECO:0000313" key="6">
    <source>
        <dbReference type="Proteomes" id="UP000332933"/>
    </source>
</evidence>
<accession>A0A485L2S6</accession>
<dbReference type="OrthoDB" id="5835829at2759"/>
<reference evidence="5 6" key="1">
    <citation type="submission" date="2019-03" db="EMBL/GenBank/DDBJ databases">
        <authorList>
            <person name="Gaulin E."/>
            <person name="Dumas B."/>
        </authorList>
    </citation>
    <scope>NUCLEOTIDE SEQUENCE [LARGE SCALE GENOMIC DNA]</scope>
    <source>
        <strain evidence="5">CBS 568.67</strain>
    </source>
</reference>
<dbReference type="GO" id="GO:0016906">
    <property type="term" value="F:sterol 3-beta-glucosyltransferase activity"/>
    <property type="evidence" value="ECO:0007669"/>
    <property type="project" value="UniProtKB-ARBA"/>
</dbReference>
<reference evidence="4" key="2">
    <citation type="submission" date="2019-06" db="EMBL/GenBank/DDBJ databases">
        <title>Genomics analysis of Aphanomyces spp. identifies a new class of oomycete effector associated with host adaptation.</title>
        <authorList>
            <person name="Gaulin E."/>
        </authorList>
    </citation>
    <scope>NUCLEOTIDE SEQUENCE</scope>
    <source>
        <strain evidence="4">CBS 578.67</strain>
    </source>
</reference>
<protein>
    <submittedName>
        <fullName evidence="5">Aste57867_15267 protein</fullName>
    </submittedName>
</protein>
<dbReference type="FunFam" id="3.40.50.2000:FF:000009">
    <property type="entry name" value="Sterol 3-beta-glucosyltransferase UGT80A2"/>
    <property type="match status" value="1"/>
</dbReference>
<feature type="domain" description="Erythromycin biosynthesis protein CIII-like C-terminal" evidence="3">
    <location>
        <begin position="351"/>
        <end position="482"/>
    </location>
</feature>
<gene>
    <name evidence="5" type="primary">Aste57867_15267</name>
    <name evidence="4" type="ORF">As57867_015211</name>
    <name evidence="5" type="ORF">ASTE57867_15267</name>
</gene>
<evidence type="ECO:0000313" key="4">
    <source>
        <dbReference type="EMBL" id="KAF0693768.1"/>
    </source>
</evidence>
<evidence type="ECO:0000259" key="2">
    <source>
        <dbReference type="Pfam" id="PF03033"/>
    </source>
</evidence>
<dbReference type="SUPFAM" id="SSF53756">
    <property type="entry name" value="UDP-Glycosyltransferase/glycogen phosphorylase"/>
    <property type="match status" value="2"/>
</dbReference>
<dbReference type="EMBL" id="CAADRA010005666">
    <property type="protein sequence ID" value="VFT92076.1"/>
    <property type="molecule type" value="Genomic_DNA"/>
</dbReference>
<evidence type="ECO:0000259" key="3">
    <source>
        <dbReference type="Pfam" id="PF06722"/>
    </source>
</evidence>
<dbReference type="InterPro" id="IPR002213">
    <property type="entry name" value="UDP_glucos_trans"/>
</dbReference>
<proteinExistence type="predicted"/>
<feature type="domain" description="Glycosyltransferase family 28 N-terminal" evidence="2">
    <location>
        <begin position="776"/>
        <end position="898"/>
    </location>
</feature>
<dbReference type="CDD" id="cd03784">
    <property type="entry name" value="GT1_Gtf-like"/>
    <property type="match status" value="1"/>
</dbReference>
<organism evidence="5 6">
    <name type="scientific">Aphanomyces stellatus</name>
    <dbReference type="NCBI Taxonomy" id="120398"/>
    <lineage>
        <taxon>Eukaryota</taxon>
        <taxon>Sar</taxon>
        <taxon>Stramenopiles</taxon>
        <taxon>Oomycota</taxon>
        <taxon>Saprolegniomycetes</taxon>
        <taxon>Saprolegniales</taxon>
        <taxon>Verrucalvaceae</taxon>
        <taxon>Aphanomyces</taxon>
    </lineage>
</organism>
<dbReference type="Pfam" id="PF06722">
    <property type="entry name" value="EryCIII-like_C"/>
    <property type="match status" value="1"/>
</dbReference>